<gene>
    <name evidence="2" type="primary">pabB</name>
    <name evidence="2" type="ORF">J3359_14330</name>
</gene>
<dbReference type="GO" id="GO:0008153">
    <property type="term" value="P:4-aminobenzoate biosynthetic process"/>
    <property type="evidence" value="ECO:0007669"/>
    <property type="project" value="TreeGrafter"/>
</dbReference>
<reference evidence="2 3" key="1">
    <citation type="submission" date="2021-03" db="EMBL/GenBank/DDBJ databases">
        <title>Complete genome of Polaribacter_sp.SM13.</title>
        <authorList>
            <person name="Jeong S.W."/>
            <person name="Bae J.W."/>
        </authorList>
    </citation>
    <scope>NUCLEOTIDE SEQUENCE [LARGE SCALE GENOMIC DNA]</scope>
    <source>
        <strain evidence="2 3">SM13</strain>
    </source>
</reference>
<evidence type="ECO:0000259" key="1">
    <source>
        <dbReference type="Pfam" id="PF00425"/>
    </source>
</evidence>
<keyword evidence="3" id="KW-1185">Reference proteome</keyword>
<name>A0A975CLP4_9FLAO</name>
<dbReference type="RefSeq" id="WP_208077583.1">
    <property type="nucleotide sequence ID" value="NZ_CP071869.1"/>
</dbReference>
<dbReference type="GO" id="GO:0046820">
    <property type="term" value="F:4-amino-4-deoxychorismate synthase activity"/>
    <property type="evidence" value="ECO:0007669"/>
    <property type="project" value="UniProtKB-EC"/>
</dbReference>
<dbReference type="Gene3D" id="3.60.120.10">
    <property type="entry name" value="Anthranilate synthase"/>
    <property type="match status" value="1"/>
</dbReference>
<proteinExistence type="predicted"/>
<accession>A0A975CLP4</accession>
<dbReference type="InterPro" id="IPR015890">
    <property type="entry name" value="Chorismate_C"/>
</dbReference>
<feature type="domain" description="Chorismate-utilising enzyme C-terminal" evidence="1">
    <location>
        <begin position="164"/>
        <end position="420"/>
    </location>
</feature>
<dbReference type="EMBL" id="CP071869">
    <property type="protein sequence ID" value="QTE21978.1"/>
    <property type="molecule type" value="Genomic_DNA"/>
</dbReference>
<dbReference type="PANTHER" id="PTHR11236">
    <property type="entry name" value="AMINOBENZOATE/ANTHRANILATE SYNTHASE"/>
    <property type="match status" value="1"/>
</dbReference>
<dbReference type="PRINTS" id="PR00095">
    <property type="entry name" value="ANTSNTHASEI"/>
</dbReference>
<organism evidence="2 3">
    <name type="scientific">Polaribacter cellanae</name>
    <dbReference type="NCBI Taxonomy" id="2818493"/>
    <lineage>
        <taxon>Bacteria</taxon>
        <taxon>Pseudomonadati</taxon>
        <taxon>Bacteroidota</taxon>
        <taxon>Flavobacteriia</taxon>
        <taxon>Flavobacteriales</taxon>
        <taxon>Flavobacteriaceae</taxon>
    </lineage>
</organism>
<sequence length="432" mass="49854">MQRTVRTFSIENISNFKQNLLSWSQQFETAIWLDSNNYEQQYSSFDSALAVEEFTSIKTDYHQAFDKLKEYQTITKDYIFGYISYDVKNDVEQLSSKNFDGLDFADLFFFQPQKLLFIKENTIEFHYLKMVDNEIESDFETICQTELVEVSSKTDIKIKLRIHKDEYHQKVTKVLEHIHRGDIYEANFCQEFYAENSTINPIEVYKHLNQISEPPFATLLKMEHQYALCASPERYIRKEGGKIISQPIKGTAKRLVSAIDDAKIASDLSRDSKERAENVMIVDLVRNDLSKTAKKGSVKVEELCKVYSFKQVHQMISTVVSEIEKNIHPVEVLRSTFPMGSMTGAPKVSAMKIIENLEQTKRGLYSGTVGYFTPNGDFDFNVIIRSILYNEEKKYISYSVGGAITAKSSPEKEYEECLLKAKAMRFALLNSE</sequence>
<dbReference type="EC" id="2.6.1.85" evidence="2"/>
<dbReference type="Proteomes" id="UP000663920">
    <property type="component" value="Chromosome"/>
</dbReference>
<dbReference type="AlphaFoldDB" id="A0A975CLP4"/>
<dbReference type="Pfam" id="PF00425">
    <property type="entry name" value="Chorismate_bind"/>
    <property type="match status" value="1"/>
</dbReference>
<dbReference type="InterPro" id="IPR005802">
    <property type="entry name" value="ADC_synth_comp_1"/>
</dbReference>
<dbReference type="InterPro" id="IPR005801">
    <property type="entry name" value="ADC_synthase"/>
</dbReference>
<evidence type="ECO:0000313" key="3">
    <source>
        <dbReference type="Proteomes" id="UP000663920"/>
    </source>
</evidence>
<dbReference type="InterPro" id="IPR019999">
    <property type="entry name" value="Anth_synth_I-like"/>
</dbReference>
<keyword evidence="2" id="KW-0032">Aminotransferase</keyword>
<dbReference type="GO" id="GO:0005737">
    <property type="term" value="C:cytoplasm"/>
    <property type="evidence" value="ECO:0007669"/>
    <property type="project" value="TreeGrafter"/>
</dbReference>
<dbReference type="NCBIfam" id="TIGR00553">
    <property type="entry name" value="pabB"/>
    <property type="match status" value="1"/>
</dbReference>
<keyword evidence="2" id="KW-0808">Transferase</keyword>
<dbReference type="GO" id="GO:0000162">
    <property type="term" value="P:L-tryptophan biosynthetic process"/>
    <property type="evidence" value="ECO:0007669"/>
    <property type="project" value="TreeGrafter"/>
</dbReference>
<protein>
    <submittedName>
        <fullName evidence="2">Aminodeoxychorismate synthase component I</fullName>
        <ecNumber evidence="2">2.6.1.85</ecNumber>
    </submittedName>
</protein>
<dbReference type="KEGG" id="pcea:J3359_14330"/>
<evidence type="ECO:0000313" key="2">
    <source>
        <dbReference type="EMBL" id="QTE21978.1"/>
    </source>
</evidence>
<dbReference type="PANTHER" id="PTHR11236:SF18">
    <property type="entry name" value="AMINODEOXYCHORISMATE SYNTHASE"/>
    <property type="match status" value="1"/>
</dbReference>
<dbReference type="SUPFAM" id="SSF56322">
    <property type="entry name" value="ADC synthase"/>
    <property type="match status" value="1"/>
</dbReference>
<dbReference type="GO" id="GO:0009396">
    <property type="term" value="P:folic acid-containing compound biosynthetic process"/>
    <property type="evidence" value="ECO:0007669"/>
    <property type="project" value="InterPro"/>
</dbReference>